<dbReference type="KEGG" id="bze:COCCADRAFT_31285"/>
<keyword evidence="3" id="KW-1185">Reference proteome</keyword>
<dbReference type="GeneID" id="19146917"/>
<evidence type="ECO:0000313" key="3">
    <source>
        <dbReference type="Proteomes" id="UP000053841"/>
    </source>
</evidence>
<sequence length="263" mass="28853">MDEMGNKVAISFDWPLKAVTSTERTRANSSAVALQQGNSSTRRRSQQSATSQSLRPTDSSSQLEELVSLRLSQDIDASVQVSLLETDESIRLHDLASSRNSDDIHTGTGQNTVDCVAQPTRIPQTSGETYNNASLKVIETILMIVIVIVVAEQSSDFDISHGNRGCAGCDFTWRHLISATFVENSAARIAFSTIQYAIAHGALIWALVLLMGRFGTFRPGLLRGGAHRPEDRLIFTVTMNVCKHDYDHSAQYTMNVACLLVYS</sequence>
<evidence type="ECO:0000313" key="2">
    <source>
        <dbReference type="EMBL" id="EUC27164.1"/>
    </source>
</evidence>
<proteinExistence type="predicted"/>
<dbReference type="HOGENOM" id="CLU_1057644_0_0_1"/>
<dbReference type="AlphaFoldDB" id="W6XWQ5"/>
<accession>W6XWQ5</accession>
<name>W6XWQ5_COCC2</name>
<protein>
    <submittedName>
        <fullName evidence="2">Uncharacterized protein</fullName>
    </submittedName>
</protein>
<feature type="compositionally biased region" description="Polar residues" evidence="1">
    <location>
        <begin position="21"/>
        <end position="38"/>
    </location>
</feature>
<dbReference type="EMBL" id="KI964989">
    <property type="protein sequence ID" value="EUC27164.1"/>
    <property type="molecule type" value="Genomic_DNA"/>
</dbReference>
<dbReference type="Proteomes" id="UP000053841">
    <property type="component" value="Unassembled WGS sequence"/>
</dbReference>
<organism evidence="2 3">
    <name type="scientific">Cochliobolus carbonum (strain 26-R-13)</name>
    <name type="common">Maize leaf spot fungus</name>
    <name type="synonym">Bipolaris zeicola</name>
    <dbReference type="NCBI Taxonomy" id="930089"/>
    <lineage>
        <taxon>Eukaryota</taxon>
        <taxon>Fungi</taxon>
        <taxon>Dikarya</taxon>
        <taxon>Ascomycota</taxon>
        <taxon>Pezizomycotina</taxon>
        <taxon>Dothideomycetes</taxon>
        <taxon>Pleosporomycetidae</taxon>
        <taxon>Pleosporales</taxon>
        <taxon>Pleosporineae</taxon>
        <taxon>Pleosporaceae</taxon>
        <taxon>Bipolaris</taxon>
    </lineage>
</organism>
<reference evidence="2 3" key="1">
    <citation type="journal article" date="2013" name="PLoS Genet.">
        <title>Comparative genome structure, secondary metabolite, and effector coding capacity across Cochliobolus pathogens.</title>
        <authorList>
            <person name="Condon B.J."/>
            <person name="Leng Y."/>
            <person name="Wu D."/>
            <person name="Bushley K.E."/>
            <person name="Ohm R.A."/>
            <person name="Otillar R."/>
            <person name="Martin J."/>
            <person name="Schackwitz W."/>
            <person name="Grimwood J."/>
            <person name="MohdZainudin N."/>
            <person name="Xue C."/>
            <person name="Wang R."/>
            <person name="Manning V.A."/>
            <person name="Dhillon B."/>
            <person name="Tu Z.J."/>
            <person name="Steffenson B.J."/>
            <person name="Salamov A."/>
            <person name="Sun H."/>
            <person name="Lowry S."/>
            <person name="LaButti K."/>
            <person name="Han J."/>
            <person name="Copeland A."/>
            <person name="Lindquist E."/>
            <person name="Barry K."/>
            <person name="Schmutz J."/>
            <person name="Baker S.E."/>
            <person name="Ciuffetti L.M."/>
            <person name="Grigoriev I.V."/>
            <person name="Zhong S."/>
            <person name="Turgeon B.G."/>
        </authorList>
    </citation>
    <scope>NUCLEOTIDE SEQUENCE [LARGE SCALE GENOMIC DNA]</scope>
    <source>
        <strain evidence="2 3">26-R-13</strain>
    </source>
</reference>
<dbReference type="RefSeq" id="XP_007718533.1">
    <property type="nucleotide sequence ID" value="XM_007720343.1"/>
</dbReference>
<evidence type="ECO:0000256" key="1">
    <source>
        <dbReference type="SAM" id="MobiDB-lite"/>
    </source>
</evidence>
<feature type="region of interest" description="Disordered" evidence="1">
    <location>
        <begin position="21"/>
        <end position="61"/>
    </location>
</feature>
<gene>
    <name evidence="2" type="ORF">COCCADRAFT_31285</name>
</gene>